<dbReference type="InterPro" id="IPR000160">
    <property type="entry name" value="GGDEF_dom"/>
</dbReference>
<dbReference type="EC" id="2.7.7.65" evidence="1"/>
<dbReference type="RefSeq" id="WP_189419523.1">
    <property type="nucleotide sequence ID" value="NZ_BMYZ01000002.1"/>
</dbReference>
<evidence type="ECO:0000256" key="2">
    <source>
        <dbReference type="ARBA" id="ARBA00034247"/>
    </source>
</evidence>
<evidence type="ECO:0000313" key="5">
    <source>
        <dbReference type="EMBL" id="GGY80801.1"/>
    </source>
</evidence>
<dbReference type="InterPro" id="IPR050469">
    <property type="entry name" value="Diguanylate_Cyclase"/>
</dbReference>
<feature type="domain" description="GGDEF" evidence="4">
    <location>
        <begin position="303"/>
        <end position="432"/>
    </location>
</feature>
<keyword evidence="6" id="KW-1185">Reference proteome</keyword>
<dbReference type="InterPro" id="IPR043128">
    <property type="entry name" value="Rev_trsase/Diguanyl_cyclase"/>
</dbReference>
<keyword evidence="3" id="KW-0812">Transmembrane</keyword>
<dbReference type="NCBIfam" id="TIGR00254">
    <property type="entry name" value="GGDEF"/>
    <property type="match status" value="1"/>
</dbReference>
<gene>
    <name evidence="5" type="ORF">GCM10011613_27320</name>
</gene>
<keyword evidence="3" id="KW-0472">Membrane</keyword>
<reference evidence="6" key="1">
    <citation type="journal article" date="2019" name="Int. J. Syst. Evol. Microbiol.">
        <title>The Global Catalogue of Microorganisms (GCM) 10K type strain sequencing project: providing services to taxonomists for standard genome sequencing and annotation.</title>
        <authorList>
            <consortium name="The Broad Institute Genomics Platform"/>
            <consortium name="The Broad Institute Genome Sequencing Center for Infectious Disease"/>
            <person name="Wu L."/>
            <person name="Ma J."/>
        </authorList>
    </citation>
    <scope>NUCLEOTIDE SEQUENCE [LARGE SCALE GENOMIC DNA]</scope>
    <source>
        <strain evidence="6">KCTC 32239</strain>
    </source>
</reference>
<dbReference type="EMBL" id="BMYZ01000002">
    <property type="protein sequence ID" value="GGY80801.1"/>
    <property type="molecule type" value="Genomic_DNA"/>
</dbReference>
<comment type="catalytic activity">
    <reaction evidence="2">
        <text>2 GTP = 3',3'-c-di-GMP + 2 diphosphate</text>
        <dbReference type="Rhea" id="RHEA:24898"/>
        <dbReference type="ChEBI" id="CHEBI:33019"/>
        <dbReference type="ChEBI" id="CHEBI:37565"/>
        <dbReference type="ChEBI" id="CHEBI:58805"/>
        <dbReference type="EC" id="2.7.7.65"/>
    </reaction>
</comment>
<dbReference type="CDD" id="cd01949">
    <property type="entry name" value="GGDEF"/>
    <property type="match status" value="1"/>
</dbReference>
<organism evidence="5 6">
    <name type="scientific">Cellvibrio zantedeschiae</name>
    <dbReference type="NCBI Taxonomy" id="1237077"/>
    <lineage>
        <taxon>Bacteria</taxon>
        <taxon>Pseudomonadati</taxon>
        <taxon>Pseudomonadota</taxon>
        <taxon>Gammaproteobacteria</taxon>
        <taxon>Cellvibrionales</taxon>
        <taxon>Cellvibrionaceae</taxon>
        <taxon>Cellvibrio</taxon>
    </lineage>
</organism>
<dbReference type="Gene3D" id="3.30.70.270">
    <property type="match status" value="1"/>
</dbReference>
<accession>A0ABQ3BA54</accession>
<evidence type="ECO:0000259" key="4">
    <source>
        <dbReference type="PROSITE" id="PS50887"/>
    </source>
</evidence>
<keyword evidence="3" id="KW-1133">Transmembrane helix</keyword>
<protein>
    <recommendedName>
        <fullName evidence="1">diguanylate cyclase</fullName>
        <ecNumber evidence="1">2.7.7.65</ecNumber>
    </recommendedName>
</protein>
<dbReference type="Proteomes" id="UP000619761">
    <property type="component" value="Unassembled WGS sequence"/>
</dbReference>
<dbReference type="SUPFAM" id="SSF55073">
    <property type="entry name" value="Nucleotide cyclase"/>
    <property type="match status" value="1"/>
</dbReference>
<feature type="transmembrane region" description="Helical" evidence="3">
    <location>
        <begin position="218"/>
        <end position="239"/>
    </location>
</feature>
<dbReference type="PROSITE" id="PS50887">
    <property type="entry name" value="GGDEF"/>
    <property type="match status" value="1"/>
</dbReference>
<dbReference type="PANTHER" id="PTHR45138">
    <property type="entry name" value="REGULATORY COMPONENTS OF SENSORY TRANSDUCTION SYSTEM"/>
    <property type="match status" value="1"/>
</dbReference>
<proteinExistence type="predicted"/>
<dbReference type="SUPFAM" id="SSF49785">
    <property type="entry name" value="Galactose-binding domain-like"/>
    <property type="match status" value="1"/>
</dbReference>
<dbReference type="PANTHER" id="PTHR45138:SF9">
    <property type="entry name" value="DIGUANYLATE CYCLASE DGCM-RELATED"/>
    <property type="match status" value="1"/>
</dbReference>
<name>A0ABQ3BA54_9GAMM</name>
<dbReference type="InterPro" id="IPR029787">
    <property type="entry name" value="Nucleotide_cyclase"/>
</dbReference>
<dbReference type="SMART" id="SM00267">
    <property type="entry name" value="GGDEF"/>
    <property type="match status" value="1"/>
</dbReference>
<evidence type="ECO:0000256" key="1">
    <source>
        <dbReference type="ARBA" id="ARBA00012528"/>
    </source>
</evidence>
<dbReference type="Pfam" id="PF00990">
    <property type="entry name" value="GGDEF"/>
    <property type="match status" value="1"/>
</dbReference>
<evidence type="ECO:0000313" key="6">
    <source>
        <dbReference type="Proteomes" id="UP000619761"/>
    </source>
</evidence>
<sequence>MLEKWRLEIILISLVLLTVIAIIAEQKILQASMVITPQSGYFLEVYDDKRSGGNSQAEMINPQNFEWRCTLRDKFTYPYCGFEIFFDPKREHGVDLSHYNKIRIWLDYKGPNKTLRLYLRNFDPLYSSPDIEPSTKYNQLEFSTDLLKDQFLEFSLKDFFVADWWLVEYNIPPQLRHPQFDNIILFEVQTGSKDPLGEHNFHLKKVELVGQRLTTEKWYLMIMLAWLGVIVVFLAYRITSLTSQVHSQKKREAELLEINSLLDLRSKQLEEKTKTDSLTGAFNREGIEEAIRIGLWEWRGQKKPLSLILIDIDHFKKINDEHGHAVGDHVLSTLSNIVKEHIRSNDLFARWGGEEFVLVCRNTKIEQASLIAEKTRELIASYAFNDKVRVTASFGVATLNANETLEQLFSNADKALYQAKHDGRNRVVAAEYL</sequence>
<comment type="caution">
    <text evidence="5">The sequence shown here is derived from an EMBL/GenBank/DDBJ whole genome shotgun (WGS) entry which is preliminary data.</text>
</comment>
<dbReference type="InterPro" id="IPR008979">
    <property type="entry name" value="Galactose-bd-like_sf"/>
</dbReference>
<evidence type="ECO:0000256" key="3">
    <source>
        <dbReference type="SAM" id="Phobius"/>
    </source>
</evidence>